<dbReference type="EMBL" id="LWBR01000065">
    <property type="protein sequence ID" value="KZN95086.1"/>
    <property type="molecule type" value="Genomic_DNA"/>
</dbReference>
<proteinExistence type="predicted"/>
<reference evidence="1 2" key="1">
    <citation type="submission" date="2016-04" db="EMBL/GenBank/DDBJ databases">
        <title>Draft genome sequence of Aeribacillus pallidus 8m3 from petroleum reservoir.</title>
        <authorList>
            <person name="Poltaraus A.B."/>
            <person name="Nazina T.N."/>
            <person name="Tourova T.P."/>
            <person name="Malakho S.M."/>
            <person name="Korshunova A.V."/>
            <person name="Sokolova D.S."/>
        </authorList>
    </citation>
    <scope>NUCLEOTIDE SEQUENCE [LARGE SCALE GENOMIC DNA]</scope>
    <source>
        <strain evidence="1 2">8m3</strain>
    </source>
</reference>
<evidence type="ECO:0000313" key="2">
    <source>
        <dbReference type="Proteomes" id="UP000076476"/>
    </source>
</evidence>
<evidence type="ECO:0000313" key="1">
    <source>
        <dbReference type="EMBL" id="KZN95086.1"/>
    </source>
</evidence>
<accession>A0A165WLC3</accession>
<protein>
    <submittedName>
        <fullName evidence="1">Uncharacterized protein</fullName>
    </submittedName>
</protein>
<keyword evidence="2" id="KW-1185">Reference proteome</keyword>
<name>A0A165WLC3_9BACI</name>
<organism evidence="1 2">
    <name type="scientific">Aeribacillus pallidus</name>
    <dbReference type="NCBI Taxonomy" id="33936"/>
    <lineage>
        <taxon>Bacteria</taxon>
        <taxon>Bacillati</taxon>
        <taxon>Bacillota</taxon>
        <taxon>Bacilli</taxon>
        <taxon>Bacillales</taxon>
        <taxon>Bacillaceae</taxon>
        <taxon>Aeribacillus</taxon>
    </lineage>
</organism>
<sequence>MLLQYRKKTRIEAGSHQKIKKIRISQMKSNEHAQSPNAYEHFLQSFSNFKRLEVKIIDLRYCYFI</sequence>
<dbReference type="Proteomes" id="UP000076476">
    <property type="component" value="Unassembled WGS sequence"/>
</dbReference>
<dbReference type="AlphaFoldDB" id="A0A165WLC3"/>
<comment type="caution">
    <text evidence="1">The sequence shown here is derived from an EMBL/GenBank/DDBJ whole genome shotgun (WGS) entry which is preliminary data.</text>
</comment>
<gene>
    <name evidence="1" type="ORF">AZI98_15775</name>
</gene>